<organism evidence="2 3">
    <name type="scientific">Alteromonas aestuariivivens</name>
    <dbReference type="NCBI Taxonomy" id="1938339"/>
    <lineage>
        <taxon>Bacteria</taxon>
        <taxon>Pseudomonadati</taxon>
        <taxon>Pseudomonadota</taxon>
        <taxon>Gammaproteobacteria</taxon>
        <taxon>Alteromonadales</taxon>
        <taxon>Alteromonadaceae</taxon>
        <taxon>Alteromonas/Salinimonas group</taxon>
        <taxon>Alteromonas</taxon>
    </lineage>
</organism>
<evidence type="ECO:0000313" key="2">
    <source>
        <dbReference type="EMBL" id="RDV28984.1"/>
    </source>
</evidence>
<evidence type="ECO:0000313" key="3">
    <source>
        <dbReference type="Proteomes" id="UP000256561"/>
    </source>
</evidence>
<gene>
    <name evidence="2" type="ORF">DXV75_00510</name>
</gene>
<accession>A0A3D8MEP6</accession>
<feature type="compositionally biased region" description="Polar residues" evidence="1">
    <location>
        <begin position="310"/>
        <end position="321"/>
    </location>
</feature>
<reference evidence="3" key="1">
    <citation type="submission" date="2018-08" db="EMBL/GenBank/DDBJ databases">
        <authorList>
            <person name="Zhang J."/>
            <person name="Du Z.-J."/>
        </authorList>
    </citation>
    <scope>NUCLEOTIDE SEQUENCE [LARGE SCALE GENOMIC DNA]</scope>
    <source>
        <strain evidence="3">KCTC 52655</strain>
    </source>
</reference>
<dbReference type="AlphaFoldDB" id="A0A3D8MEP6"/>
<feature type="region of interest" description="Disordered" evidence="1">
    <location>
        <begin position="242"/>
        <end position="346"/>
    </location>
</feature>
<proteinExistence type="predicted"/>
<name>A0A3D8MEP6_9ALTE</name>
<sequence>MVSACLSAMASAQSEINQPDVAPCPADFFSVTIPEQARQCQMFDVDVPASMVFYTPQDKSTVMAYYQSTLPALQVRSTFNERTLMAIGNQLRIVVSPDGNGSQVDILVMDDFHADVSFETPSHTTGDHLVIDKSDESSVEPAVDETAAIEEPVVEATTAEETLPELTATHPELFDEAEPAVEETAAIEEPVVEATTAEETLPELTETHPELFEAEPAVEETAAIEEPVVEATTAEETLPELTETHPELFEAEQANLDTANELATEADSTEQETASSGFNRDDYPYIQTEESDWLEGENAGTFIAEETADEASTSNDHTNAAESIAAEYDDRENALAEALNSAPSAE</sequence>
<evidence type="ECO:0000256" key="1">
    <source>
        <dbReference type="SAM" id="MobiDB-lite"/>
    </source>
</evidence>
<comment type="caution">
    <text evidence="2">The sequence shown here is derived from an EMBL/GenBank/DDBJ whole genome shotgun (WGS) entry which is preliminary data.</text>
</comment>
<keyword evidence="3" id="KW-1185">Reference proteome</keyword>
<dbReference type="Proteomes" id="UP000256561">
    <property type="component" value="Unassembled WGS sequence"/>
</dbReference>
<dbReference type="EMBL" id="QRHA01000001">
    <property type="protein sequence ID" value="RDV28984.1"/>
    <property type="molecule type" value="Genomic_DNA"/>
</dbReference>
<protein>
    <submittedName>
        <fullName evidence="2">Uncharacterized protein</fullName>
    </submittedName>
</protein>